<dbReference type="GO" id="GO:0000792">
    <property type="term" value="C:heterochromatin"/>
    <property type="evidence" value="ECO:0007669"/>
    <property type="project" value="UniProtKB-ARBA"/>
</dbReference>
<feature type="region of interest" description="Disordered" evidence="3">
    <location>
        <begin position="312"/>
        <end position="342"/>
    </location>
</feature>
<dbReference type="CDD" id="cd00024">
    <property type="entry name" value="CD_CSD"/>
    <property type="match status" value="1"/>
</dbReference>
<evidence type="ECO:0000259" key="4">
    <source>
        <dbReference type="PROSITE" id="PS50013"/>
    </source>
</evidence>
<feature type="region of interest" description="Disordered" evidence="3">
    <location>
        <begin position="1"/>
        <end position="28"/>
    </location>
</feature>
<reference evidence="5" key="1">
    <citation type="submission" date="2023-05" db="EMBL/GenBank/DDBJ databases">
        <authorList>
            <person name="Huff M."/>
        </authorList>
    </citation>
    <scope>NUCLEOTIDE SEQUENCE</scope>
</reference>
<dbReference type="PROSITE" id="PS00598">
    <property type="entry name" value="CHROMO_1"/>
    <property type="match status" value="1"/>
</dbReference>
<proteinExistence type="predicted"/>
<evidence type="ECO:0000256" key="1">
    <source>
        <dbReference type="ARBA" id="ARBA00004123"/>
    </source>
</evidence>
<dbReference type="EMBL" id="OU503045">
    <property type="protein sequence ID" value="CAI9769403.1"/>
    <property type="molecule type" value="Genomic_DNA"/>
</dbReference>
<feature type="compositionally biased region" description="Basic residues" evidence="3">
    <location>
        <begin position="1"/>
        <end position="10"/>
    </location>
</feature>
<dbReference type="InterPro" id="IPR016197">
    <property type="entry name" value="Chromo-like_dom_sf"/>
</dbReference>
<name>A0AAD1ZGJ4_9LAMI</name>
<dbReference type="PANTHER" id="PTHR47240">
    <property type="entry name" value="CHROMO DOMAIN-CONTAINING PROTEIN LHP1"/>
    <property type="match status" value="1"/>
</dbReference>
<organism evidence="5 6">
    <name type="scientific">Fraxinus pennsylvanica</name>
    <dbReference type="NCBI Taxonomy" id="56036"/>
    <lineage>
        <taxon>Eukaryota</taxon>
        <taxon>Viridiplantae</taxon>
        <taxon>Streptophyta</taxon>
        <taxon>Embryophyta</taxon>
        <taxon>Tracheophyta</taxon>
        <taxon>Spermatophyta</taxon>
        <taxon>Magnoliopsida</taxon>
        <taxon>eudicotyledons</taxon>
        <taxon>Gunneridae</taxon>
        <taxon>Pentapetalae</taxon>
        <taxon>asterids</taxon>
        <taxon>lamiids</taxon>
        <taxon>Lamiales</taxon>
        <taxon>Oleaceae</taxon>
        <taxon>Oleeae</taxon>
        <taxon>Fraxinus</taxon>
    </lineage>
</organism>
<dbReference type="SMART" id="SM00298">
    <property type="entry name" value="CHROMO"/>
    <property type="match status" value="1"/>
</dbReference>
<dbReference type="InterPro" id="IPR008251">
    <property type="entry name" value="Chromo_shadow_dom"/>
</dbReference>
<feature type="compositionally biased region" description="Basic and acidic residues" evidence="3">
    <location>
        <begin position="44"/>
        <end position="53"/>
    </location>
</feature>
<dbReference type="SMART" id="SM00300">
    <property type="entry name" value="ChSh"/>
    <property type="match status" value="1"/>
</dbReference>
<gene>
    <name evidence="5" type="ORF">FPE_LOCUS16887</name>
</gene>
<keyword evidence="2" id="KW-0539">Nucleus</keyword>
<comment type="subcellular location">
    <subcellularLocation>
        <location evidence="1">Nucleus</location>
    </subcellularLocation>
</comment>
<feature type="region of interest" description="Disordered" evidence="3">
    <location>
        <begin position="148"/>
        <end position="180"/>
    </location>
</feature>
<sequence length="415" mass="46105">MKGGKRRKTSKSVEPRHFPPSLQPSAAATTVIGGGDMEVGVVKNPEESERFEATEAASEEEEEEGKTQDSQQLENSKIEELEMEAERLKLADGYYLIEAVRSKRIRKGKVHYLIKWRGWSEAENTWEPLDNLLQCSDVIDAFEESLKAEKGRSTRKRKRKSSITFTGTKKKHQQRSPVAATYNVPSDSVRIKEGLIANDNGKTHASDVNNVETSKKENKNGLKMVSKGRHKKTELGLKLCELKGAMVISEDYVDRLSVPSQEGQLTTGDAFANGLQMANVIEPALSSQCIGAKKRKSGSVKRFKKGPVSYTMDDAQNGNLAEPRGVQSPDFLGNNTNGKSQLEDSRKLGTTIAQIIKPISYQISISNNVEEVLVTFDAVRLDGTKVTVDNKFLRANNPLLLIDFYEKNLRYCSSC</sequence>
<protein>
    <recommendedName>
        <fullName evidence="4">Chromo domain-containing protein</fullName>
    </recommendedName>
</protein>
<feature type="domain" description="Chromo" evidence="4">
    <location>
        <begin position="95"/>
        <end position="154"/>
    </location>
</feature>
<dbReference type="InterPro" id="IPR000953">
    <property type="entry name" value="Chromo/chromo_shadow_dom"/>
</dbReference>
<dbReference type="GO" id="GO:0005634">
    <property type="term" value="C:nucleus"/>
    <property type="evidence" value="ECO:0007669"/>
    <property type="project" value="UniProtKB-SubCell"/>
</dbReference>
<feature type="region of interest" description="Disordered" evidence="3">
    <location>
        <begin position="42"/>
        <end position="75"/>
    </location>
</feature>
<dbReference type="InterPro" id="IPR044251">
    <property type="entry name" value="LHP1-like"/>
</dbReference>
<dbReference type="Pfam" id="PF00385">
    <property type="entry name" value="Chromo"/>
    <property type="match status" value="1"/>
</dbReference>
<dbReference type="PROSITE" id="PS50013">
    <property type="entry name" value="CHROMO_2"/>
    <property type="match status" value="1"/>
</dbReference>
<keyword evidence="6" id="KW-1185">Reference proteome</keyword>
<evidence type="ECO:0000256" key="3">
    <source>
        <dbReference type="SAM" id="MobiDB-lite"/>
    </source>
</evidence>
<dbReference type="PANTHER" id="PTHR47240:SF2">
    <property type="entry name" value="CHROMO DOMAIN-CONTAINING PROTEIN LHP1"/>
    <property type="match status" value="1"/>
</dbReference>
<dbReference type="InterPro" id="IPR023779">
    <property type="entry name" value="Chromodomain_CS"/>
</dbReference>
<dbReference type="Proteomes" id="UP000834106">
    <property type="component" value="Chromosome 10"/>
</dbReference>
<dbReference type="GO" id="GO:0031507">
    <property type="term" value="P:heterochromatin formation"/>
    <property type="evidence" value="ECO:0007669"/>
    <property type="project" value="InterPro"/>
</dbReference>
<dbReference type="SUPFAM" id="SSF54160">
    <property type="entry name" value="Chromo domain-like"/>
    <property type="match status" value="1"/>
</dbReference>
<evidence type="ECO:0000256" key="2">
    <source>
        <dbReference type="ARBA" id="ARBA00023242"/>
    </source>
</evidence>
<dbReference type="Gene3D" id="2.40.50.40">
    <property type="match status" value="1"/>
</dbReference>
<dbReference type="AlphaFoldDB" id="A0AAD1ZGJ4"/>
<accession>A0AAD1ZGJ4</accession>
<dbReference type="InterPro" id="IPR023780">
    <property type="entry name" value="Chromo_domain"/>
</dbReference>
<evidence type="ECO:0000313" key="5">
    <source>
        <dbReference type="EMBL" id="CAI9769403.1"/>
    </source>
</evidence>
<evidence type="ECO:0000313" key="6">
    <source>
        <dbReference type="Proteomes" id="UP000834106"/>
    </source>
</evidence>